<keyword evidence="3" id="KW-1185">Reference proteome</keyword>
<feature type="compositionally biased region" description="Low complexity" evidence="1">
    <location>
        <begin position="261"/>
        <end position="312"/>
    </location>
</feature>
<dbReference type="OrthoDB" id="3266876at2759"/>
<dbReference type="AlphaFoldDB" id="A0A0C3QKQ4"/>
<dbReference type="HOGENOM" id="CLU_750472_0_0_1"/>
<name>A0A0C3QKQ4_9AGAM</name>
<evidence type="ECO:0000313" key="3">
    <source>
        <dbReference type="Proteomes" id="UP000054248"/>
    </source>
</evidence>
<feature type="compositionally biased region" description="Low complexity" evidence="1">
    <location>
        <begin position="235"/>
        <end position="248"/>
    </location>
</feature>
<feature type="compositionally biased region" description="Low complexity" evidence="1">
    <location>
        <begin position="25"/>
        <end position="48"/>
    </location>
</feature>
<reference evidence="3" key="2">
    <citation type="submission" date="2015-01" db="EMBL/GenBank/DDBJ databases">
        <title>Evolutionary Origins and Diversification of the Mycorrhizal Mutualists.</title>
        <authorList>
            <consortium name="DOE Joint Genome Institute"/>
            <consortium name="Mycorrhizal Genomics Consortium"/>
            <person name="Kohler A."/>
            <person name="Kuo A."/>
            <person name="Nagy L.G."/>
            <person name="Floudas D."/>
            <person name="Copeland A."/>
            <person name="Barry K.W."/>
            <person name="Cichocki N."/>
            <person name="Veneault-Fourrey C."/>
            <person name="LaButti K."/>
            <person name="Lindquist E.A."/>
            <person name="Lipzen A."/>
            <person name="Lundell T."/>
            <person name="Morin E."/>
            <person name="Murat C."/>
            <person name="Riley R."/>
            <person name="Ohm R."/>
            <person name="Sun H."/>
            <person name="Tunlid A."/>
            <person name="Henrissat B."/>
            <person name="Grigoriev I.V."/>
            <person name="Hibbett D.S."/>
            <person name="Martin F."/>
        </authorList>
    </citation>
    <scope>NUCLEOTIDE SEQUENCE [LARGE SCALE GENOMIC DNA]</scope>
    <source>
        <strain evidence="3">MUT 4182</strain>
    </source>
</reference>
<dbReference type="Proteomes" id="UP000054248">
    <property type="component" value="Unassembled WGS sequence"/>
</dbReference>
<sequence>MGGPVESFLEGNSAQNASHHHERNSASALFPSSSSSSNSQVPLSLHIPSQHHHHQSSAQPPHGLGLVGRPLSAGSHLTQHRYSLPSPLPSTLSSSSTPLLPPPTSSPQFNPHFRVQSPFGTPVDPSCGWQIPRGSAPSILTPGFLDYPPRGRELPLPAGFGLAPLAQVSGGNGLGPNGAPGGGAGGYDYLMVSAVRGSAPTNGLGSEFPSAVPPLGSSAGNVLPPFYGGNGNPDSSGPSSAASSTLPPFSAATSAASYSYYGLPPTHPHQQAGALQQQQQPSSAPPSRANSQSRNGTTGSSSSSSPKSLSPGSPIPVGAVAADPFAGGSFKMQLESGNAGEFGSGQGYDFGMGAASAAAVGGEQGQQWA</sequence>
<evidence type="ECO:0000313" key="2">
    <source>
        <dbReference type="EMBL" id="KIO33145.1"/>
    </source>
</evidence>
<accession>A0A0C3QKQ4</accession>
<reference evidence="2 3" key="1">
    <citation type="submission" date="2014-04" db="EMBL/GenBank/DDBJ databases">
        <authorList>
            <consortium name="DOE Joint Genome Institute"/>
            <person name="Kuo A."/>
            <person name="Girlanda M."/>
            <person name="Perotto S."/>
            <person name="Kohler A."/>
            <person name="Nagy L.G."/>
            <person name="Floudas D."/>
            <person name="Copeland A."/>
            <person name="Barry K.W."/>
            <person name="Cichocki N."/>
            <person name="Veneault-Fourrey C."/>
            <person name="LaButti K."/>
            <person name="Lindquist E.A."/>
            <person name="Lipzen A."/>
            <person name="Lundell T."/>
            <person name="Morin E."/>
            <person name="Murat C."/>
            <person name="Sun H."/>
            <person name="Tunlid A."/>
            <person name="Henrissat B."/>
            <person name="Grigoriev I.V."/>
            <person name="Hibbett D.S."/>
            <person name="Martin F."/>
            <person name="Nordberg H.P."/>
            <person name="Cantor M.N."/>
            <person name="Hua S.X."/>
        </authorList>
    </citation>
    <scope>NUCLEOTIDE SEQUENCE [LARGE SCALE GENOMIC DNA]</scope>
    <source>
        <strain evidence="2 3">MUT 4182</strain>
    </source>
</reference>
<feature type="region of interest" description="Disordered" evidence="1">
    <location>
        <begin position="223"/>
        <end position="248"/>
    </location>
</feature>
<gene>
    <name evidence="2" type="ORF">M407DRAFT_204886</name>
</gene>
<proteinExistence type="predicted"/>
<feature type="region of interest" description="Disordered" evidence="1">
    <location>
        <begin position="261"/>
        <end position="322"/>
    </location>
</feature>
<protein>
    <submittedName>
        <fullName evidence="2">Uncharacterized protein</fullName>
    </submittedName>
</protein>
<evidence type="ECO:0000256" key="1">
    <source>
        <dbReference type="SAM" id="MobiDB-lite"/>
    </source>
</evidence>
<feature type="region of interest" description="Disordered" evidence="1">
    <location>
        <begin position="1"/>
        <end position="117"/>
    </location>
</feature>
<feature type="compositionally biased region" description="Low complexity" evidence="1">
    <location>
        <begin position="83"/>
        <end position="98"/>
    </location>
</feature>
<organism evidence="2 3">
    <name type="scientific">Tulasnella calospora MUT 4182</name>
    <dbReference type="NCBI Taxonomy" id="1051891"/>
    <lineage>
        <taxon>Eukaryota</taxon>
        <taxon>Fungi</taxon>
        <taxon>Dikarya</taxon>
        <taxon>Basidiomycota</taxon>
        <taxon>Agaricomycotina</taxon>
        <taxon>Agaricomycetes</taxon>
        <taxon>Cantharellales</taxon>
        <taxon>Tulasnellaceae</taxon>
        <taxon>Tulasnella</taxon>
    </lineage>
</organism>
<dbReference type="EMBL" id="KN822950">
    <property type="protein sequence ID" value="KIO33145.1"/>
    <property type="molecule type" value="Genomic_DNA"/>
</dbReference>